<keyword evidence="1" id="KW-0472">Membrane</keyword>
<gene>
    <name evidence="2" type="ORF">DPX16_16698</name>
</gene>
<name>A0A3N0YSA5_ANAGA</name>
<organism evidence="2 3">
    <name type="scientific">Anabarilius grahami</name>
    <name type="common">Kanglang fish</name>
    <name type="synonym">Barilius grahami</name>
    <dbReference type="NCBI Taxonomy" id="495550"/>
    <lineage>
        <taxon>Eukaryota</taxon>
        <taxon>Metazoa</taxon>
        <taxon>Chordata</taxon>
        <taxon>Craniata</taxon>
        <taxon>Vertebrata</taxon>
        <taxon>Euteleostomi</taxon>
        <taxon>Actinopterygii</taxon>
        <taxon>Neopterygii</taxon>
        <taxon>Teleostei</taxon>
        <taxon>Ostariophysi</taxon>
        <taxon>Cypriniformes</taxon>
        <taxon>Xenocyprididae</taxon>
        <taxon>Xenocypridinae</taxon>
        <taxon>Xenocypridinae incertae sedis</taxon>
        <taxon>Anabarilius</taxon>
    </lineage>
</organism>
<protein>
    <submittedName>
        <fullName evidence="2">Uncharacterized protein</fullName>
    </submittedName>
</protein>
<keyword evidence="1" id="KW-0812">Transmembrane</keyword>
<sequence length="263" mass="28263">MKIPPKLPLLLISKDYVLEEDVCLYLLSSLPISQPCLHWFPQLLGSSSDTSLLCGFASGLQYPAPPSQEDPPPLPPGAVPITPPRPVNLMAPPWLLFPSDPPGTIALTGPLGSLCHRLYRPSAPSGSALVLSPTGSTSVFWYPGSNSDAHHCSYISVFRTICVWSPGPICSLSSPLAPLPSALSSSVVLVESTAKSPPWLFPPSTLLWVIVLAVLWVPAWLLCSWLFPGSSHRHLRLSSTLRQPLVHLQSPHPPSSVGLSLMQ</sequence>
<evidence type="ECO:0000313" key="3">
    <source>
        <dbReference type="Proteomes" id="UP000281406"/>
    </source>
</evidence>
<dbReference type="Proteomes" id="UP000281406">
    <property type="component" value="Unassembled WGS sequence"/>
</dbReference>
<evidence type="ECO:0000256" key="1">
    <source>
        <dbReference type="SAM" id="Phobius"/>
    </source>
</evidence>
<proteinExistence type="predicted"/>
<accession>A0A3N0YSA5</accession>
<keyword evidence="1" id="KW-1133">Transmembrane helix</keyword>
<keyword evidence="3" id="KW-1185">Reference proteome</keyword>
<reference evidence="2 3" key="1">
    <citation type="submission" date="2018-10" db="EMBL/GenBank/DDBJ databases">
        <title>Genome assembly for a Yunnan-Guizhou Plateau 3E fish, Anabarilius grahami (Regan), and its evolutionary and genetic applications.</title>
        <authorList>
            <person name="Jiang W."/>
        </authorList>
    </citation>
    <scope>NUCLEOTIDE SEQUENCE [LARGE SCALE GENOMIC DNA]</scope>
    <source>
        <strain evidence="2">AG-KIZ</strain>
        <tissue evidence="2">Muscle</tissue>
    </source>
</reference>
<comment type="caution">
    <text evidence="2">The sequence shown here is derived from an EMBL/GenBank/DDBJ whole genome shotgun (WGS) entry which is preliminary data.</text>
</comment>
<dbReference type="AlphaFoldDB" id="A0A3N0YSA5"/>
<feature type="transmembrane region" description="Helical" evidence="1">
    <location>
        <begin position="206"/>
        <end position="227"/>
    </location>
</feature>
<evidence type="ECO:0000313" key="2">
    <source>
        <dbReference type="EMBL" id="ROL49083.1"/>
    </source>
</evidence>
<dbReference type="EMBL" id="RJVU01027559">
    <property type="protein sequence ID" value="ROL49083.1"/>
    <property type="molecule type" value="Genomic_DNA"/>
</dbReference>